<evidence type="ECO:0000313" key="4">
    <source>
        <dbReference type="Proteomes" id="UP000516373"/>
    </source>
</evidence>
<gene>
    <name evidence="3" type="ORF">GCM10017668_62380</name>
</gene>
<dbReference type="EMBL" id="AP023439">
    <property type="protein sequence ID" value="BCL24395.1"/>
    <property type="molecule type" value="Genomic_DNA"/>
</dbReference>
<sequence>MALRHGTPEAVFHRASPEALPLLHLGRAGRRGPAAERDPGTAGPLTVAEREELVQLRGKIREMEETLEVLGKESAVSANRRTK</sequence>
<dbReference type="KEGG" id="stui:GCM10017668_62380"/>
<feature type="coiled-coil region" evidence="1">
    <location>
        <begin position="46"/>
        <end position="73"/>
    </location>
</feature>
<protein>
    <recommendedName>
        <fullName evidence="5">Transposase</fullName>
    </recommendedName>
</protein>
<organism evidence="3 4">
    <name type="scientific">Streptomyces tuirus</name>
    <dbReference type="NCBI Taxonomy" id="68278"/>
    <lineage>
        <taxon>Bacteria</taxon>
        <taxon>Bacillati</taxon>
        <taxon>Actinomycetota</taxon>
        <taxon>Actinomycetes</taxon>
        <taxon>Kitasatosporales</taxon>
        <taxon>Streptomycetaceae</taxon>
        <taxon>Streptomyces</taxon>
    </lineage>
</organism>
<name>A0A7G1NTK6_9ACTN</name>
<keyword evidence="1" id="KW-0175">Coiled coil</keyword>
<reference evidence="3 4" key="1">
    <citation type="journal article" date="2014" name="Int. J. Syst. Evol. Microbiol.">
        <title>Complete genome sequence of Corynebacterium casei LMG S-19264T (=DSM 44701T), isolated from a smear-ripened cheese.</title>
        <authorList>
            <consortium name="US DOE Joint Genome Institute (JGI-PGF)"/>
            <person name="Walter F."/>
            <person name="Albersmeier A."/>
            <person name="Kalinowski J."/>
            <person name="Ruckert C."/>
        </authorList>
    </citation>
    <scope>NUCLEOTIDE SEQUENCE [LARGE SCALE GENOMIC DNA]</scope>
    <source>
        <strain evidence="3 4">JCM 4255</strain>
    </source>
</reference>
<evidence type="ECO:0008006" key="5">
    <source>
        <dbReference type="Google" id="ProtNLM"/>
    </source>
</evidence>
<evidence type="ECO:0000256" key="2">
    <source>
        <dbReference type="SAM" id="MobiDB-lite"/>
    </source>
</evidence>
<proteinExistence type="predicted"/>
<evidence type="ECO:0000256" key="1">
    <source>
        <dbReference type="SAM" id="Coils"/>
    </source>
</evidence>
<dbReference type="Proteomes" id="UP000516373">
    <property type="component" value="Chromosome"/>
</dbReference>
<accession>A0A7G1NTK6</accession>
<evidence type="ECO:0000313" key="3">
    <source>
        <dbReference type="EMBL" id="BCL24395.1"/>
    </source>
</evidence>
<dbReference type="AlphaFoldDB" id="A0A7G1NTK6"/>
<feature type="region of interest" description="Disordered" evidence="2">
    <location>
        <begin position="1"/>
        <end position="45"/>
    </location>
</feature>